<dbReference type="Proteomes" id="UP000004810">
    <property type="component" value="Unassembled WGS sequence"/>
</dbReference>
<accession>J9F9C1</accession>
<name>J9F9C1_WUCBA</name>
<evidence type="ECO:0000256" key="1">
    <source>
        <dbReference type="SAM" id="MobiDB-lite"/>
    </source>
</evidence>
<feature type="compositionally biased region" description="Basic and acidic residues" evidence="1">
    <location>
        <begin position="42"/>
        <end position="52"/>
    </location>
</feature>
<gene>
    <name evidence="2" type="ORF">WUBG_02958</name>
</gene>
<reference evidence="3" key="1">
    <citation type="submission" date="2012-08" db="EMBL/GenBank/DDBJ databases">
        <title>The Genome Sequence of Wuchereria bancrofti.</title>
        <authorList>
            <person name="Nutman T.B."/>
            <person name="Fink D.L."/>
            <person name="Russ C."/>
            <person name="Young S."/>
            <person name="Zeng Q."/>
            <person name="Koehrsen M."/>
            <person name="Alvarado L."/>
            <person name="Berlin A."/>
            <person name="Chapman S.B."/>
            <person name="Chen Z."/>
            <person name="Freedman E."/>
            <person name="Gellesch M."/>
            <person name="Goldberg J."/>
            <person name="Griggs A."/>
            <person name="Gujja S."/>
            <person name="Heilman E.R."/>
            <person name="Heiman D."/>
            <person name="Hepburn T."/>
            <person name="Howarth C."/>
            <person name="Jen D."/>
            <person name="Larson L."/>
            <person name="Lewis B."/>
            <person name="Mehta T."/>
            <person name="Park D."/>
            <person name="Pearson M."/>
            <person name="Roberts A."/>
            <person name="Saif S."/>
            <person name="Shea T."/>
            <person name="Shenoy N."/>
            <person name="Sisk P."/>
            <person name="Stolte C."/>
            <person name="Sykes S."/>
            <person name="Walk T."/>
            <person name="White J."/>
            <person name="Yandava C."/>
            <person name="Haas B."/>
            <person name="Henn M.R."/>
            <person name="Nusbaum C."/>
            <person name="Birren B."/>
        </authorList>
    </citation>
    <scope>NUCLEOTIDE SEQUENCE [LARGE SCALE GENOMIC DNA]</scope>
    <source>
        <strain evidence="3">NA</strain>
    </source>
</reference>
<feature type="region of interest" description="Disordered" evidence="1">
    <location>
        <begin position="1"/>
        <end position="59"/>
    </location>
</feature>
<dbReference type="EMBL" id="ADBV01000857">
    <property type="protein sequence ID" value="EJW86132.1"/>
    <property type="molecule type" value="Genomic_DNA"/>
</dbReference>
<proteinExistence type="predicted"/>
<dbReference type="AlphaFoldDB" id="J9F9C1"/>
<feature type="compositionally biased region" description="Basic and acidic residues" evidence="1">
    <location>
        <begin position="1"/>
        <end position="11"/>
    </location>
</feature>
<sequence length="105" mass="12049">MRSSQKTEGKSQSKKRKSKKGHMTVQWKRNNDNSTCSNSIHNRIDQKRDKPMLPKSSQQDFGQEALFIAKVGLDWGKGEIQASMNDKLECKCAEGDNHHRFLSQK</sequence>
<evidence type="ECO:0000313" key="3">
    <source>
        <dbReference type="Proteomes" id="UP000004810"/>
    </source>
</evidence>
<protein>
    <submittedName>
        <fullName evidence="2">Uncharacterized protein</fullName>
    </submittedName>
</protein>
<comment type="caution">
    <text evidence="2">The sequence shown here is derived from an EMBL/GenBank/DDBJ whole genome shotgun (WGS) entry which is preliminary data.</text>
</comment>
<feature type="compositionally biased region" description="Basic residues" evidence="1">
    <location>
        <begin position="12"/>
        <end position="22"/>
    </location>
</feature>
<evidence type="ECO:0000313" key="2">
    <source>
        <dbReference type="EMBL" id="EJW86132.1"/>
    </source>
</evidence>
<feature type="compositionally biased region" description="Polar residues" evidence="1">
    <location>
        <begin position="32"/>
        <end position="41"/>
    </location>
</feature>
<organism evidence="2 3">
    <name type="scientific">Wuchereria bancrofti</name>
    <dbReference type="NCBI Taxonomy" id="6293"/>
    <lineage>
        <taxon>Eukaryota</taxon>
        <taxon>Metazoa</taxon>
        <taxon>Ecdysozoa</taxon>
        <taxon>Nematoda</taxon>
        <taxon>Chromadorea</taxon>
        <taxon>Rhabditida</taxon>
        <taxon>Spirurina</taxon>
        <taxon>Spiruromorpha</taxon>
        <taxon>Filarioidea</taxon>
        <taxon>Onchocercidae</taxon>
        <taxon>Wuchereria</taxon>
    </lineage>
</organism>